<evidence type="ECO:0000313" key="2">
    <source>
        <dbReference type="EMBL" id="KZC09878.1"/>
    </source>
</evidence>
<dbReference type="EMBL" id="KQ434878">
    <property type="protein sequence ID" value="KZC09878.1"/>
    <property type="molecule type" value="Genomic_DNA"/>
</dbReference>
<protein>
    <submittedName>
        <fullName evidence="2">Uncharacterized protein</fullName>
    </submittedName>
</protein>
<feature type="compositionally biased region" description="Polar residues" evidence="1">
    <location>
        <begin position="322"/>
        <end position="331"/>
    </location>
</feature>
<reference evidence="2 3" key="1">
    <citation type="submission" date="2015-07" db="EMBL/GenBank/DDBJ databases">
        <title>The genome of Dufourea novaeangliae.</title>
        <authorList>
            <person name="Pan H."/>
            <person name="Kapheim K."/>
        </authorList>
    </citation>
    <scope>NUCLEOTIDE SEQUENCE [LARGE SCALE GENOMIC DNA]</scope>
    <source>
        <strain evidence="2">0120121106</strain>
        <tissue evidence="2">Whole body</tissue>
    </source>
</reference>
<feature type="compositionally biased region" description="Basic and acidic residues" evidence="1">
    <location>
        <begin position="132"/>
        <end position="144"/>
    </location>
</feature>
<feature type="region of interest" description="Disordered" evidence="1">
    <location>
        <begin position="539"/>
        <end position="602"/>
    </location>
</feature>
<name>A0A154PEZ8_DUFNO</name>
<feature type="compositionally biased region" description="Gly residues" evidence="1">
    <location>
        <begin position="280"/>
        <end position="290"/>
    </location>
</feature>
<feature type="compositionally biased region" description="Basic and acidic residues" evidence="1">
    <location>
        <begin position="258"/>
        <end position="275"/>
    </location>
</feature>
<feature type="compositionally biased region" description="Basic and acidic residues" evidence="1">
    <location>
        <begin position="155"/>
        <end position="179"/>
    </location>
</feature>
<dbReference type="AlphaFoldDB" id="A0A154PEZ8"/>
<feature type="compositionally biased region" description="Basic and acidic residues" evidence="1">
    <location>
        <begin position="582"/>
        <end position="594"/>
    </location>
</feature>
<keyword evidence="3" id="KW-1185">Reference proteome</keyword>
<sequence length="715" mass="78433">MEAVTSTDYDSSNLSRNFNQVGFNTYNYSQFEEKYKPRQVLKYGDEYAEYGRNSVRLGPNERYARLSSRHQEGVAKPDQRYARSQSQPERQHHSSQETRSKSQDSRELTFYQIDPPVKPETVQHVHAKAHRAATEKGQGKKELTFYEIDGPGTQEKTKDGKFEGCKERVEKRDKCHGGQEKQNPPKHGKQTHQEQKTNVLLNYQLNRSQSDLTECQLPNYYGHQNNPYIDPPKYRQFDRPPKYQETPPKSEPPPKYSEVARRLDDSKRAQEERGKRQGTVGAGAGGGSVGIGSSSNSGGGGGGSSGGGNSSRGTGGTHGAETPSNLASITPTAREATRGPSSRSRLPYKSCDTRCPNNNNNNNNNVNKEEPRQDFNEEPDVITRCHPDSSKSHHYIGSRSCAIGGNGGGCGGAVVSGNVCHGGSGVPCESSTCDKYKGAVDSLLKASEAVQGRLCERSMLKIEKPSVDKGILHGGVESIGKCGDRMKSGQDIGYGKHEPSKSKGHDVGHGYKVENIKYYGELKGYDFKSYGTIDKPGVATTAHEKSHSHGPEKNVHEKSHSKPSPLAAMQGYGMSKVTAGERPPEKSPYADHYYHRSSHSKPQTAYQVYQETKYSYNVSGVPGTPAQASAAAAFFARSVTQSTIYHTTRDHARPPVSAWIYDRNPRRPFVLSPGHCSARAICNCPSWATVVCLRDASPDSTVHSPPARDDFIVCP</sequence>
<evidence type="ECO:0000256" key="1">
    <source>
        <dbReference type="SAM" id="MobiDB-lite"/>
    </source>
</evidence>
<accession>A0A154PEZ8</accession>
<feature type="region of interest" description="Disordered" evidence="1">
    <location>
        <begin position="66"/>
        <end position="199"/>
    </location>
</feature>
<organism evidence="2 3">
    <name type="scientific">Dufourea novaeangliae</name>
    <name type="common">Sweat bee</name>
    <dbReference type="NCBI Taxonomy" id="178035"/>
    <lineage>
        <taxon>Eukaryota</taxon>
        <taxon>Metazoa</taxon>
        <taxon>Ecdysozoa</taxon>
        <taxon>Arthropoda</taxon>
        <taxon>Hexapoda</taxon>
        <taxon>Insecta</taxon>
        <taxon>Pterygota</taxon>
        <taxon>Neoptera</taxon>
        <taxon>Endopterygota</taxon>
        <taxon>Hymenoptera</taxon>
        <taxon>Apocrita</taxon>
        <taxon>Aculeata</taxon>
        <taxon>Apoidea</taxon>
        <taxon>Anthophila</taxon>
        <taxon>Halictidae</taxon>
        <taxon>Rophitinae</taxon>
        <taxon>Dufourea</taxon>
    </lineage>
</organism>
<dbReference type="Proteomes" id="UP000076502">
    <property type="component" value="Unassembled WGS sequence"/>
</dbReference>
<feature type="compositionally biased region" description="Basic and acidic residues" evidence="1">
    <location>
        <begin position="69"/>
        <end position="81"/>
    </location>
</feature>
<evidence type="ECO:0000313" key="3">
    <source>
        <dbReference type="Proteomes" id="UP000076502"/>
    </source>
</evidence>
<feature type="region of interest" description="Disordered" evidence="1">
    <location>
        <begin position="217"/>
        <end position="375"/>
    </location>
</feature>
<gene>
    <name evidence="2" type="ORF">WN55_00524</name>
</gene>
<proteinExistence type="predicted"/>
<feature type="compositionally biased region" description="Low complexity" evidence="1">
    <location>
        <begin position="357"/>
        <end position="366"/>
    </location>
</feature>
<feature type="compositionally biased region" description="Basic and acidic residues" evidence="1">
    <location>
        <begin position="232"/>
        <end position="242"/>
    </location>
</feature>
<feature type="compositionally biased region" description="Basic and acidic residues" evidence="1">
    <location>
        <begin position="542"/>
        <end position="560"/>
    </location>
</feature>
<feature type="compositionally biased region" description="Basic and acidic residues" evidence="1">
    <location>
        <begin position="89"/>
        <end position="107"/>
    </location>
</feature>
<feature type="compositionally biased region" description="Gly residues" evidence="1">
    <location>
        <begin position="297"/>
        <end position="318"/>
    </location>
</feature>